<gene>
    <name evidence="1" type="ORF">DARMORV10_A09P53120.1</name>
</gene>
<dbReference type="AlphaFoldDB" id="A0A816PII0"/>
<protein>
    <submittedName>
        <fullName evidence="1">(rape) hypothetical protein</fullName>
    </submittedName>
</protein>
<proteinExistence type="predicted"/>
<reference evidence="1" key="1">
    <citation type="submission" date="2021-01" db="EMBL/GenBank/DDBJ databases">
        <authorList>
            <consortium name="Genoscope - CEA"/>
            <person name="William W."/>
        </authorList>
    </citation>
    <scope>NUCLEOTIDE SEQUENCE</scope>
</reference>
<evidence type="ECO:0000313" key="1">
    <source>
        <dbReference type="EMBL" id="CAF2048912.1"/>
    </source>
</evidence>
<feature type="non-terminal residue" evidence="1">
    <location>
        <position position="1"/>
    </location>
</feature>
<dbReference type="Proteomes" id="UP001295469">
    <property type="component" value="Chromosome A09"/>
</dbReference>
<dbReference type="EMBL" id="HG994363">
    <property type="protein sequence ID" value="CAF2048912.1"/>
    <property type="molecule type" value="Genomic_DNA"/>
</dbReference>
<sequence>PVKVVECRFNYNSPPGFDSILVPFSRINSEAFPV</sequence>
<name>A0A816PII0_BRANA</name>
<organism evidence="1">
    <name type="scientific">Brassica napus</name>
    <name type="common">Rape</name>
    <dbReference type="NCBI Taxonomy" id="3708"/>
    <lineage>
        <taxon>Eukaryota</taxon>
        <taxon>Viridiplantae</taxon>
        <taxon>Streptophyta</taxon>
        <taxon>Embryophyta</taxon>
        <taxon>Tracheophyta</taxon>
        <taxon>Spermatophyta</taxon>
        <taxon>Magnoliopsida</taxon>
        <taxon>eudicotyledons</taxon>
        <taxon>Gunneridae</taxon>
        <taxon>Pentapetalae</taxon>
        <taxon>rosids</taxon>
        <taxon>malvids</taxon>
        <taxon>Brassicales</taxon>
        <taxon>Brassicaceae</taxon>
        <taxon>Brassiceae</taxon>
        <taxon>Brassica</taxon>
    </lineage>
</organism>
<accession>A0A816PII0</accession>